<name>I4VPF8_9GAMM</name>
<protein>
    <submittedName>
        <fullName evidence="1">Uncharacterized protein</fullName>
    </submittedName>
</protein>
<dbReference type="Proteomes" id="UP000003226">
    <property type="component" value="Unassembled WGS sequence"/>
</dbReference>
<keyword evidence="2" id="KW-1185">Reference proteome</keyword>
<gene>
    <name evidence="1" type="ORF">UU7_17022</name>
</gene>
<reference evidence="1 2" key="1">
    <citation type="journal article" date="2012" name="J. Bacteriol.">
        <title>Genome sequences for six rhodanobacter strains, isolated from soils and the terrestrial subsurface, with variable denitrification capabilities.</title>
        <authorList>
            <person name="Kostka J.E."/>
            <person name="Green S.J."/>
            <person name="Rishishwar L."/>
            <person name="Prakash O."/>
            <person name="Katz L.S."/>
            <person name="Marino-Ramirez L."/>
            <person name="Jordan I.K."/>
            <person name="Munk C."/>
            <person name="Ivanova N."/>
            <person name="Mikhailova N."/>
            <person name="Watson D.B."/>
            <person name="Brown S.D."/>
            <person name="Palumbo A.V."/>
            <person name="Brooks S.C."/>
        </authorList>
    </citation>
    <scope>NUCLEOTIDE SEQUENCE [LARGE SCALE GENOMIC DNA]</scope>
    <source>
        <strain evidence="1 2">B39</strain>
    </source>
</reference>
<organism evidence="1 2">
    <name type="scientific">Rhodanobacter spathiphylli B39</name>
    <dbReference type="NCBI Taxonomy" id="1163407"/>
    <lineage>
        <taxon>Bacteria</taxon>
        <taxon>Pseudomonadati</taxon>
        <taxon>Pseudomonadota</taxon>
        <taxon>Gammaproteobacteria</taxon>
        <taxon>Lysobacterales</taxon>
        <taxon>Rhodanobacteraceae</taxon>
        <taxon>Rhodanobacter</taxon>
    </lineage>
</organism>
<comment type="caution">
    <text evidence="1">The sequence shown here is derived from an EMBL/GenBank/DDBJ whole genome shotgun (WGS) entry which is preliminary data.</text>
</comment>
<accession>I4VPF8</accession>
<dbReference type="EMBL" id="AJXT01000075">
    <property type="protein sequence ID" value="EIL89099.1"/>
    <property type="molecule type" value="Genomic_DNA"/>
</dbReference>
<evidence type="ECO:0000313" key="2">
    <source>
        <dbReference type="Proteomes" id="UP000003226"/>
    </source>
</evidence>
<evidence type="ECO:0000313" key="1">
    <source>
        <dbReference type="EMBL" id="EIL89099.1"/>
    </source>
</evidence>
<sequence length="97" mass="10804">MVDRCKAFYNGCQNLAEIESLTIEGAARRQTLHDWRCHDVSAEAQLQQIVVRACDASNAEKITFANKLHMNLTLELSGGVAVRLERLVRADHTNPAV</sequence>
<dbReference type="AlphaFoldDB" id="I4VPF8"/>
<proteinExistence type="predicted"/>